<accession>K8X850</accession>
<dbReference type="AlphaFoldDB" id="K8X850"/>
<comment type="caution">
    <text evidence="1">The sequence shown here is derived from an EMBL/GenBank/DDBJ whole genome shotgun (WGS) entry which is preliminary data.</text>
</comment>
<dbReference type="STRING" id="1141662.OOA_02372"/>
<organism evidence="1 2">
    <name type="scientific">Providencia burhodogranariea DSM 19968</name>
    <dbReference type="NCBI Taxonomy" id="1141662"/>
    <lineage>
        <taxon>Bacteria</taxon>
        <taxon>Pseudomonadati</taxon>
        <taxon>Pseudomonadota</taxon>
        <taxon>Gammaproteobacteria</taxon>
        <taxon>Enterobacterales</taxon>
        <taxon>Morganellaceae</taxon>
        <taxon>Providencia</taxon>
    </lineage>
</organism>
<reference evidence="1 2" key="1">
    <citation type="journal article" date="2012" name="BMC Genomics">
        <title>Comparative genomics of bacteria in the genus Providencia isolated from wild Drosophila melanogaster.</title>
        <authorList>
            <person name="Galac M.R."/>
            <person name="Lazzaro B.P."/>
        </authorList>
    </citation>
    <scope>NUCLEOTIDE SEQUENCE [LARGE SCALE GENOMIC DNA]</scope>
    <source>
        <strain evidence="1 2">DSM 19968</strain>
    </source>
</reference>
<evidence type="ECO:0000313" key="1">
    <source>
        <dbReference type="EMBL" id="EKT64605.1"/>
    </source>
</evidence>
<protein>
    <submittedName>
        <fullName evidence="1">Uncharacterized protein</fullName>
    </submittedName>
</protein>
<gene>
    <name evidence="1" type="ORF">OOA_02372</name>
</gene>
<name>K8X850_9GAMM</name>
<evidence type="ECO:0000313" key="2">
    <source>
        <dbReference type="Proteomes" id="UP000009336"/>
    </source>
</evidence>
<dbReference type="eggNOG" id="ENOG5033Q09">
    <property type="taxonomic scope" value="Bacteria"/>
</dbReference>
<dbReference type="RefSeq" id="WP_008910521.1">
    <property type="nucleotide sequence ID" value="NZ_KB233222.1"/>
</dbReference>
<sequence length="398" mass="45047">MINNLQFYSYHYDLDKVSGDMQAQKGGKLPIMMPAKCTQDVKDIDKTLINSMDTLSVQILSMVAAQQKQVVLTILGANPELIIAGMLAASIEIYALQLEKIYGWTQGGVEMFRSSLMVMLEGIKKDGVNSAELEDLFQLALLEVMVNAEEYGLEDWYEKNKVHISHVLESTGSGSHSLHESDYNTPEKMAQWVTMLYDSMKKEGNIPPDSLLGQILAEIDKKGGSKALSDQIINHWDDSNGWWVSTPDNKGSIERVSNNISPMLRLFLLSSLLEEQPMSKEQVELILTGSLDEIDEFVEQEFGVTNSKYGSASLTWLEENTTWRITNKDGLNQIDWEGVGIDINDLHELYQEFPGRELSEDELEEINRIGDQVKMLQQTLKYWTQLCFDEQLAMARNI</sequence>
<dbReference type="EMBL" id="AKKL01000007">
    <property type="protein sequence ID" value="EKT64605.1"/>
    <property type="molecule type" value="Genomic_DNA"/>
</dbReference>
<dbReference type="PATRIC" id="fig|1141662.3.peg.478"/>
<proteinExistence type="predicted"/>
<dbReference type="HOGENOM" id="CLU_741759_0_0_6"/>
<dbReference type="Proteomes" id="UP000009336">
    <property type="component" value="Unassembled WGS sequence"/>
</dbReference>
<keyword evidence="2" id="KW-1185">Reference proteome</keyword>